<dbReference type="OrthoDB" id="6777429at2759"/>
<dbReference type="AlphaFoldDB" id="A0A9N8KYL0"/>
<evidence type="ECO:0000256" key="1">
    <source>
        <dbReference type="SAM" id="MobiDB-lite"/>
    </source>
</evidence>
<name>A0A9N8KYL0_CHRIL</name>
<evidence type="ECO:0000313" key="3">
    <source>
        <dbReference type="Proteomes" id="UP001154114"/>
    </source>
</evidence>
<gene>
    <name evidence="2" type="ORF">CINC_LOCUS5498</name>
</gene>
<feature type="compositionally biased region" description="Low complexity" evidence="1">
    <location>
        <begin position="116"/>
        <end position="197"/>
    </location>
</feature>
<proteinExistence type="predicted"/>
<accession>A0A9N8KYL0</accession>
<protein>
    <submittedName>
        <fullName evidence="2">Uncharacterized protein</fullName>
    </submittedName>
</protein>
<feature type="region of interest" description="Disordered" evidence="1">
    <location>
        <begin position="110"/>
        <end position="203"/>
    </location>
</feature>
<dbReference type="Proteomes" id="UP001154114">
    <property type="component" value="Chromosome 2"/>
</dbReference>
<evidence type="ECO:0000313" key="2">
    <source>
        <dbReference type="EMBL" id="CAD0194644.1"/>
    </source>
</evidence>
<organism evidence="2 3">
    <name type="scientific">Chrysodeixis includens</name>
    <name type="common">Soybean looper</name>
    <name type="synonym">Pseudoplusia includens</name>
    <dbReference type="NCBI Taxonomy" id="689277"/>
    <lineage>
        <taxon>Eukaryota</taxon>
        <taxon>Metazoa</taxon>
        <taxon>Ecdysozoa</taxon>
        <taxon>Arthropoda</taxon>
        <taxon>Hexapoda</taxon>
        <taxon>Insecta</taxon>
        <taxon>Pterygota</taxon>
        <taxon>Neoptera</taxon>
        <taxon>Endopterygota</taxon>
        <taxon>Lepidoptera</taxon>
        <taxon>Glossata</taxon>
        <taxon>Ditrysia</taxon>
        <taxon>Noctuoidea</taxon>
        <taxon>Noctuidae</taxon>
        <taxon>Plusiinae</taxon>
        <taxon>Chrysodeixis</taxon>
    </lineage>
</organism>
<sequence>MVGEKRFVWARNATVAFARGIQQRLARPGRYALADGMLRLSDIILDEICGYMHMRTPSRRCSHPKAKFMMEMSDKVAVWIDEILSESDDRMLMMDFDEDDEVERFFEDAARPEGQPPEGAETPLAAPPAADTEAATPGNATPSAETPAESSAAATPGETPAETPAATPTATSGEQTPSQAPPAAGTPPTAGSPRTSGAGLKKP</sequence>
<reference evidence="2" key="1">
    <citation type="submission" date="2021-12" db="EMBL/GenBank/DDBJ databases">
        <authorList>
            <person name="King R."/>
        </authorList>
    </citation>
    <scope>NUCLEOTIDE SEQUENCE</scope>
</reference>
<keyword evidence="3" id="KW-1185">Reference proteome</keyword>
<dbReference type="EMBL" id="LR824005">
    <property type="protein sequence ID" value="CAD0194644.1"/>
    <property type="molecule type" value="Genomic_DNA"/>
</dbReference>